<dbReference type="EMBL" id="RJLM01000003">
    <property type="protein sequence ID" value="RWX55916.1"/>
    <property type="molecule type" value="Genomic_DNA"/>
</dbReference>
<dbReference type="OrthoDB" id="5843369at2"/>
<organism evidence="3 4">
    <name type="scientific">Photobacterium chitinilyticum</name>
    <dbReference type="NCBI Taxonomy" id="2485123"/>
    <lineage>
        <taxon>Bacteria</taxon>
        <taxon>Pseudomonadati</taxon>
        <taxon>Pseudomonadota</taxon>
        <taxon>Gammaproteobacteria</taxon>
        <taxon>Vibrionales</taxon>
        <taxon>Vibrionaceae</taxon>
        <taxon>Photobacterium</taxon>
    </lineage>
</organism>
<evidence type="ECO:0000313" key="4">
    <source>
        <dbReference type="Proteomes" id="UP000287563"/>
    </source>
</evidence>
<evidence type="ECO:0000256" key="2">
    <source>
        <dbReference type="ARBA" id="ARBA00022840"/>
    </source>
</evidence>
<comment type="caution">
    <text evidence="3">The sequence shown here is derived from an EMBL/GenBank/DDBJ whole genome shotgun (WGS) entry which is preliminary data.</text>
</comment>
<dbReference type="GO" id="GO:0016887">
    <property type="term" value="F:ATP hydrolysis activity"/>
    <property type="evidence" value="ECO:0007669"/>
    <property type="project" value="TreeGrafter"/>
</dbReference>
<keyword evidence="1" id="KW-0547">Nucleotide-binding</keyword>
<name>A0A444JS67_9GAMM</name>
<evidence type="ECO:0000313" key="3">
    <source>
        <dbReference type="EMBL" id="RWX55916.1"/>
    </source>
</evidence>
<keyword evidence="2" id="KW-0067">ATP-binding</keyword>
<dbReference type="PANTHER" id="PTHR43384">
    <property type="entry name" value="SEPTUM SITE-DETERMINING PROTEIN MIND HOMOLOG, CHLOROPLASTIC-RELATED"/>
    <property type="match status" value="1"/>
</dbReference>
<evidence type="ECO:0008006" key="5">
    <source>
        <dbReference type="Google" id="ProtNLM"/>
    </source>
</evidence>
<keyword evidence="4" id="KW-1185">Reference proteome</keyword>
<dbReference type="AlphaFoldDB" id="A0A444JS67"/>
<dbReference type="GO" id="GO:0051782">
    <property type="term" value="P:negative regulation of cell division"/>
    <property type="evidence" value="ECO:0007669"/>
    <property type="project" value="TreeGrafter"/>
</dbReference>
<proteinExistence type="predicted"/>
<dbReference type="InterPro" id="IPR027417">
    <property type="entry name" value="P-loop_NTPase"/>
</dbReference>
<evidence type="ECO:0000256" key="1">
    <source>
        <dbReference type="ARBA" id="ARBA00022741"/>
    </source>
</evidence>
<dbReference type="SUPFAM" id="SSF52540">
    <property type="entry name" value="P-loop containing nucleoside triphosphate hydrolases"/>
    <property type="match status" value="1"/>
</dbReference>
<dbReference type="Proteomes" id="UP000287563">
    <property type="component" value="Unassembled WGS sequence"/>
</dbReference>
<dbReference type="PANTHER" id="PTHR43384:SF6">
    <property type="entry name" value="SEPTUM SITE-DETERMINING PROTEIN MIND HOMOLOG, CHLOROPLASTIC"/>
    <property type="match status" value="1"/>
</dbReference>
<sequence>MQNRIQTSSAFHSQQLPGKRVVVASAKGGAGTTSLVANIAWGLSQKPDTHIACADLDFITGDLDLQLSFKPNNALLEMLQYPDRLEPVVYERSGVKVTSNLSAFTGYQAQLEQGFWPEFYEFEQFSAFCQQQASYLVWDLPAFSLRDQVGFGALRSSDIRVVIVEPTLASIRRTNLLLAELDSTAQQRTLLVLNHTKPESASLITSEDVAKAIGRRPDVEIPYAPELMVASTTLGKLAIAQKSRTAKALNQLVSMIQGEHTEKHSGLFGWLKGA</sequence>
<dbReference type="GO" id="GO:0005524">
    <property type="term" value="F:ATP binding"/>
    <property type="evidence" value="ECO:0007669"/>
    <property type="project" value="UniProtKB-KW"/>
</dbReference>
<gene>
    <name evidence="3" type="ORF">EDI28_10700</name>
</gene>
<reference evidence="3 4" key="1">
    <citation type="submission" date="2018-11" db="EMBL/GenBank/DDBJ databases">
        <title>Photobacterium sp. BEI247 sp. nov., a marine bacterium isolated from Yongle Blue Hole in the South China Sea.</title>
        <authorList>
            <person name="Wang X."/>
        </authorList>
    </citation>
    <scope>NUCLEOTIDE SEQUENCE [LARGE SCALE GENOMIC DNA]</scope>
    <source>
        <strain evidence="4">BEI247</strain>
    </source>
</reference>
<dbReference type="GO" id="GO:0005829">
    <property type="term" value="C:cytosol"/>
    <property type="evidence" value="ECO:0007669"/>
    <property type="project" value="TreeGrafter"/>
</dbReference>
<dbReference type="GO" id="GO:0009898">
    <property type="term" value="C:cytoplasmic side of plasma membrane"/>
    <property type="evidence" value="ECO:0007669"/>
    <property type="project" value="TreeGrafter"/>
</dbReference>
<accession>A0A444JS67</accession>
<dbReference type="Gene3D" id="3.40.50.300">
    <property type="entry name" value="P-loop containing nucleotide triphosphate hydrolases"/>
    <property type="match status" value="1"/>
</dbReference>
<protein>
    <recommendedName>
        <fullName evidence="5">AAA domain-containing protein</fullName>
    </recommendedName>
</protein>
<dbReference type="InterPro" id="IPR050625">
    <property type="entry name" value="ParA/MinD_ATPase"/>
</dbReference>